<evidence type="ECO:0000313" key="4">
    <source>
        <dbReference type="Proteomes" id="UP000663879"/>
    </source>
</evidence>
<evidence type="ECO:0000313" key="3">
    <source>
        <dbReference type="EMBL" id="CAF0845129.1"/>
    </source>
</evidence>
<keyword evidence="4" id="KW-1185">Reference proteome</keyword>
<sequence>MEENFYHLESYENFIEAVNQLKIKIYEKSQKSFSEQNAKKITDEINYILNVLKEYENKRISEKTCPICLDELKNSEKILETECGHSFFMNIGKTTEKNGLKAKNESKISRPSLKKSTVSKSPLVNDQLKRSNSKVNKPRSSLNSKNDSKNKINFIERNKNLVKGKVSNKESATNKKLEVANSLILKNSLPKLLKQSRQYLPRFSLSKKISKKFKRKFSFLKRVLIRLKLRKNLSINLNKTISDTRSLIEDLESSNDVQTQYSLSFSDKTLIEPVSLKYYQDMEMDQEKFYEVISLNKSQTDIFDLNSKSVDSLSLISHIQIDEIFIEECRIPPIDIRKSDSLILEEVQENSSFKESDFEVYSLNKSDKEESYNEPNLKLIESLVHANTSRSEVLDSLTFKNRNNNRSYDNEDESTSLDHTAEISEKIQSDQEKTQEIFEENFQNLYQTHKNILTKYLEKDQPKESASKQQSKVYVLLPTLFDKHGVHLVKLFSNKIDDSFLPSYVDSRLVGECLYQLDQRVFNYIFQMSPLNRRDISDGYQPLDTISTLNSLSYDAKKGRISKRKMHGFMSRYKYLMKSFKEVGYKQNFHPNITAYLIMKYGLYPCLPIDFQIHHKNYSQFELLFRILIKNLEEKEKDYLMVLYLCLLLMAFDDQEPIFRYE</sequence>
<name>A0A813VXM1_9BILA</name>
<feature type="compositionally biased region" description="Basic and acidic residues" evidence="1">
    <location>
        <begin position="99"/>
        <end position="108"/>
    </location>
</feature>
<dbReference type="PANTHER" id="PTHR22192">
    <property type="entry name" value="SPERIOLIN"/>
    <property type="match status" value="1"/>
</dbReference>
<dbReference type="InterPro" id="IPR029384">
    <property type="entry name" value="Speriolin_C"/>
</dbReference>
<dbReference type="AlphaFoldDB" id="A0A813VXM1"/>
<accession>A0A813VXM1</accession>
<reference evidence="3" key="1">
    <citation type="submission" date="2021-02" db="EMBL/GenBank/DDBJ databases">
        <authorList>
            <person name="Nowell W R."/>
        </authorList>
    </citation>
    <scope>NUCLEOTIDE SEQUENCE</scope>
    <source>
        <strain evidence="3">Ploen Becks lab</strain>
    </source>
</reference>
<dbReference type="InterPro" id="IPR026715">
    <property type="entry name" value="SPATC1"/>
</dbReference>
<gene>
    <name evidence="3" type="ORF">OXX778_LOCUS8659</name>
</gene>
<dbReference type="PANTHER" id="PTHR22192:SF17">
    <property type="entry name" value="SPERIOLIN-LIKE PROTEIN"/>
    <property type="match status" value="1"/>
</dbReference>
<feature type="region of interest" description="Disordered" evidence="1">
    <location>
        <begin position="99"/>
        <end position="149"/>
    </location>
</feature>
<dbReference type="GO" id="GO:0005813">
    <property type="term" value="C:centrosome"/>
    <property type="evidence" value="ECO:0007669"/>
    <property type="project" value="TreeGrafter"/>
</dbReference>
<protein>
    <recommendedName>
        <fullName evidence="2">Speriolin C-terminal domain-containing protein</fullName>
    </recommendedName>
</protein>
<dbReference type="EMBL" id="CAJNOC010001211">
    <property type="protein sequence ID" value="CAF0845129.1"/>
    <property type="molecule type" value="Genomic_DNA"/>
</dbReference>
<dbReference type="InterPro" id="IPR013083">
    <property type="entry name" value="Znf_RING/FYVE/PHD"/>
</dbReference>
<dbReference type="Proteomes" id="UP000663879">
    <property type="component" value="Unassembled WGS sequence"/>
</dbReference>
<evidence type="ECO:0000256" key="1">
    <source>
        <dbReference type="SAM" id="MobiDB-lite"/>
    </source>
</evidence>
<evidence type="ECO:0000259" key="2">
    <source>
        <dbReference type="Pfam" id="PF15059"/>
    </source>
</evidence>
<comment type="caution">
    <text evidence="3">The sequence shown here is derived from an EMBL/GenBank/DDBJ whole genome shotgun (WGS) entry which is preliminary data.</text>
</comment>
<proteinExistence type="predicted"/>
<organism evidence="3 4">
    <name type="scientific">Brachionus calyciflorus</name>
    <dbReference type="NCBI Taxonomy" id="104777"/>
    <lineage>
        <taxon>Eukaryota</taxon>
        <taxon>Metazoa</taxon>
        <taxon>Spiralia</taxon>
        <taxon>Gnathifera</taxon>
        <taxon>Rotifera</taxon>
        <taxon>Eurotatoria</taxon>
        <taxon>Monogononta</taxon>
        <taxon>Pseudotrocha</taxon>
        <taxon>Ploima</taxon>
        <taxon>Brachionidae</taxon>
        <taxon>Brachionus</taxon>
    </lineage>
</organism>
<dbReference type="Pfam" id="PF15059">
    <property type="entry name" value="Speriolin_C"/>
    <property type="match status" value="1"/>
</dbReference>
<dbReference type="SUPFAM" id="SSF57850">
    <property type="entry name" value="RING/U-box"/>
    <property type="match status" value="1"/>
</dbReference>
<dbReference type="Gene3D" id="3.30.40.10">
    <property type="entry name" value="Zinc/RING finger domain, C3HC4 (zinc finger)"/>
    <property type="match status" value="1"/>
</dbReference>
<feature type="domain" description="Speriolin C-terminal" evidence="2">
    <location>
        <begin position="509"/>
        <end position="660"/>
    </location>
</feature>
<dbReference type="OrthoDB" id="6114770at2759"/>
<feature type="compositionally biased region" description="Polar residues" evidence="1">
    <location>
        <begin position="114"/>
        <end position="124"/>
    </location>
</feature>